<evidence type="ECO:0000313" key="2">
    <source>
        <dbReference type="EMBL" id="VDC42846.1"/>
    </source>
</evidence>
<organism evidence="2 3">
    <name type="scientific">Streptococcus canis</name>
    <dbReference type="NCBI Taxonomy" id="1329"/>
    <lineage>
        <taxon>Bacteria</taxon>
        <taxon>Bacillati</taxon>
        <taxon>Bacillota</taxon>
        <taxon>Bacilli</taxon>
        <taxon>Lactobacillales</taxon>
        <taxon>Streptococcaceae</taxon>
        <taxon>Streptococcus</taxon>
    </lineage>
</organism>
<dbReference type="SMART" id="SM00942">
    <property type="entry name" value="PriCT_1"/>
    <property type="match status" value="1"/>
</dbReference>
<accession>A0A3P5Y4U9</accession>
<dbReference type="AlphaFoldDB" id="A0A3P5Y4U9"/>
<keyword evidence="3" id="KW-1185">Reference proteome</keyword>
<gene>
    <name evidence="2" type="ORF">FMV2238Y02_13190</name>
</gene>
<dbReference type="InterPro" id="IPR014820">
    <property type="entry name" value="PriCT_1"/>
</dbReference>
<dbReference type="EMBL" id="UXEP01000017">
    <property type="protein sequence ID" value="VDC42846.1"/>
    <property type="molecule type" value="Genomic_DNA"/>
</dbReference>
<dbReference type="Proteomes" id="UP000280759">
    <property type="component" value="Unassembled WGS sequence"/>
</dbReference>
<evidence type="ECO:0000313" key="3">
    <source>
        <dbReference type="Proteomes" id="UP000280759"/>
    </source>
</evidence>
<protein>
    <recommendedName>
        <fullName evidence="1">Primase C-terminal 1 domain-containing protein</fullName>
    </recommendedName>
</protein>
<dbReference type="Pfam" id="PF08708">
    <property type="entry name" value="PriCT_1"/>
    <property type="match status" value="1"/>
</dbReference>
<evidence type="ECO:0000259" key="1">
    <source>
        <dbReference type="SMART" id="SM00942"/>
    </source>
</evidence>
<name>A0A3P5Y4U9_STRCB</name>
<feature type="domain" description="Primase C-terminal 1" evidence="1">
    <location>
        <begin position="215"/>
        <end position="282"/>
    </location>
</feature>
<dbReference type="RefSeq" id="WP_125074405.1">
    <property type="nucleotide sequence ID" value="NZ_UXEP01000017.1"/>
</dbReference>
<reference evidence="2 3" key="1">
    <citation type="submission" date="2018-10" db="EMBL/GenBank/DDBJ databases">
        <authorList>
            <consortium name="Molecular Microbiology and Infection Unit (UMMI)"/>
            <person name="Machado M."/>
        </authorList>
    </citation>
    <scope>NUCLEOTIDE SEQUENCE [LARGE SCALE GENOMIC DNA]</scope>
    <source>
        <strain evidence="2">FMV2238.02</strain>
    </source>
</reference>
<sequence length="288" mass="33033">MTIYESRGFGSLLYPYKGKLEPFEYISKFRPLEVPKGIDLEEYKRTQAPYCLSGKVTPEKNGSYKRNNTSLVYRDLIFLDYDDIETGVNLPKIVSERLSEYSYIIYPTIKHTPDKPRYRLVVKPSETIDEATYKQVVKEIADKIGLPFDLASLTWSQLQGLPVTTGDQEDYQRYVNRGLDYPVPKNGSTPKRQVVTTYTPRPRSQRSITMRVIDTLFNGFGDEGGRNVALTKFVGLLFNKWVNCDIETAYDLALIANENTEPPLTIDELDTTFRSILQAELRKRGLQP</sequence>
<proteinExistence type="predicted"/>